<dbReference type="Pfam" id="PF04290">
    <property type="entry name" value="DctQ"/>
    <property type="match status" value="1"/>
</dbReference>
<gene>
    <name evidence="11" type="ORF">A6J80_15880</name>
    <name evidence="12" type="ORF">PYTT13_11200</name>
</gene>
<dbReference type="PANTHER" id="PTHR35011:SF11">
    <property type="entry name" value="TRAP TRANSPORTER SMALL PERMEASE PROTEIN"/>
    <property type="match status" value="1"/>
</dbReference>
<keyword evidence="6 9" id="KW-1133">Transmembrane helix</keyword>
<dbReference type="GO" id="GO:0022857">
    <property type="term" value="F:transmembrane transporter activity"/>
    <property type="evidence" value="ECO:0007669"/>
    <property type="project" value="UniProtKB-UniRule"/>
</dbReference>
<evidence type="ECO:0000256" key="6">
    <source>
        <dbReference type="ARBA" id="ARBA00022989"/>
    </source>
</evidence>
<dbReference type="PANTHER" id="PTHR35011">
    <property type="entry name" value="2,3-DIKETO-L-GULONATE TRAP TRANSPORTER SMALL PERMEASE PROTEIN YIAM"/>
    <property type="match status" value="1"/>
</dbReference>
<reference evidence="11" key="3">
    <citation type="submission" date="2017-12" db="EMBL/GenBank/DDBJ databases">
        <title>FDA dAtabase for Regulatory Grade micrObial Sequences (FDA-ARGOS): Supporting development and validation of Infectious Disease Dx tests.</title>
        <authorList>
            <person name="Campos J."/>
            <person name="Goldberg B."/>
            <person name="Tallon L."/>
            <person name="Sadzewicz L."/>
            <person name="Sengamalay N."/>
            <person name="Ott S."/>
            <person name="Godinez A."/>
            <person name="Nagaraj S."/>
            <person name="Vyas G."/>
            <person name="Aluvathingal J."/>
            <person name="Nadendla S."/>
            <person name="Geyer C."/>
            <person name="Nandy P."/>
            <person name="Hobson J."/>
            <person name="Sichtig H."/>
        </authorList>
    </citation>
    <scope>NUCLEOTIDE SEQUENCE</scope>
    <source>
        <strain evidence="11">FDAARGOS_252</strain>
    </source>
</reference>
<evidence type="ECO:0000256" key="8">
    <source>
        <dbReference type="ARBA" id="ARBA00038436"/>
    </source>
</evidence>
<dbReference type="InterPro" id="IPR007387">
    <property type="entry name" value="TRAP_DctQ"/>
</dbReference>
<evidence type="ECO:0000313" key="14">
    <source>
        <dbReference type="Proteomes" id="UP000229314"/>
    </source>
</evidence>
<dbReference type="GO" id="GO:0015740">
    <property type="term" value="P:C4-dicarboxylate transport"/>
    <property type="evidence" value="ECO:0007669"/>
    <property type="project" value="TreeGrafter"/>
</dbReference>
<feature type="domain" description="Tripartite ATP-independent periplasmic transporters DctQ component" evidence="10">
    <location>
        <begin position="44"/>
        <end position="173"/>
    </location>
</feature>
<organism evidence="11 13">
    <name type="scientific">Paracoccus yeei</name>
    <dbReference type="NCBI Taxonomy" id="147645"/>
    <lineage>
        <taxon>Bacteria</taxon>
        <taxon>Pseudomonadati</taxon>
        <taxon>Pseudomonadota</taxon>
        <taxon>Alphaproteobacteria</taxon>
        <taxon>Rhodobacterales</taxon>
        <taxon>Paracoccaceae</taxon>
        <taxon>Paracoccus</taxon>
    </lineage>
</organism>
<dbReference type="KEGG" id="pye:A6J80_15880"/>
<dbReference type="Proteomes" id="UP000191257">
    <property type="component" value="Chromosome"/>
</dbReference>
<evidence type="ECO:0000256" key="3">
    <source>
        <dbReference type="ARBA" id="ARBA00022475"/>
    </source>
</evidence>
<dbReference type="STRING" id="147645.A6J80_15880"/>
<feature type="transmembrane region" description="Helical" evidence="9">
    <location>
        <begin position="35"/>
        <end position="56"/>
    </location>
</feature>
<name>A0A1V0GUX4_9RHOB</name>
<keyword evidence="2 9" id="KW-0813">Transport</keyword>
<evidence type="ECO:0000256" key="2">
    <source>
        <dbReference type="ARBA" id="ARBA00022448"/>
    </source>
</evidence>
<evidence type="ECO:0000313" key="13">
    <source>
        <dbReference type="Proteomes" id="UP000191257"/>
    </source>
</evidence>
<accession>A0A1V0GUX4</accession>
<keyword evidence="4 9" id="KW-0997">Cell inner membrane</keyword>
<feature type="transmembrane region" description="Helical" evidence="9">
    <location>
        <begin position="108"/>
        <end position="128"/>
    </location>
</feature>
<evidence type="ECO:0000256" key="7">
    <source>
        <dbReference type="ARBA" id="ARBA00023136"/>
    </source>
</evidence>
<evidence type="ECO:0000256" key="9">
    <source>
        <dbReference type="RuleBase" id="RU369079"/>
    </source>
</evidence>
<reference evidence="13" key="1">
    <citation type="submission" date="2017-03" db="EMBL/GenBank/DDBJ databases">
        <title>FDA dAtabase for Regulatory Grade micrObial Sequences (FDA-ARGOS): Supporting development and validation of Infectious Disease Dx tests.</title>
        <authorList>
            <person name="Minogue T."/>
            <person name="Wolcott M."/>
            <person name="Wasieloski L."/>
            <person name="Aguilar W."/>
            <person name="Moore D."/>
            <person name="Tallon L."/>
            <person name="Sadzewicz L."/>
            <person name="Sengamalay N."/>
            <person name="Ott S."/>
            <person name="Godinez A."/>
            <person name="Nagaraj S."/>
            <person name="Nadendla S."/>
            <person name="Geyer C."/>
            <person name="Sichtig H."/>
        </authorList>
    </citation>
    <scope>NUCLEOTIDE SEQUENCE [LARGE SCALE GENOMIC DNA]</scope>
    <source>
        <strain evidence="13">FDAARGOS_252</strain>
    </source>
</reference>
<evidence type="ECO:0000259" key="10">
    <source>
        <dbReference type="Pfam" id="PF04290"/>
    </source>
</evidence>
<keyword evidence="5 9" id="KW-0812">Transmembrane</keyword>
<sequence>MADQDHTLLSVEEMAHAFEDDTGPVDLSPYSVEDWLTLAVFWGMALCIFLQFFTRYALNNSLAWTEEIAANCLVVVVFLGAAMCVRMCRHIAVDLLYNFMSRPVRRRFETAVDIISIGFFAYMTWLMWRYIGIVGNERMVTVDLPRGIVFYTVFVAFVLMLLRGVQNFIKDMRGEKTCRENAADHGATGV</sequence>
<dbReference type="Proteomes" id="UP000229314">
    <property type="component" value="Chromosome"/>
</dbReference>
<dbReference type="AlphaFoldDB" id="A0A1V0GUX4"/>
<dbReference type="eggNOG" id="COG3090">
    <property type="taxonomic scope" value="Bacteria"/>
</dbReference>
<comment type="subunit">
    <text evidence="9">The complex comprises the extracytoplasmic solute receptor protein and the two transmembrane proteins.</text>
</comment>
<comment type="subcellular location">
    <subcellularLocation>
        <location evidence="1 9">Cell inner membrane</location>
        <topology evidence="1 9">Multi-pass membrane protein</topology>
    </subcellularLocation>
</comment>
<reference evidence="12 14" key="2">
    <citation type="submission" date="2017-10" db="EMBL/GenBank/DDBJ databases">
        <title>Complete genome sequence of Paracoccus yeei TT13 isolated from human skin.</title>
        <authorList>
            <person name="Lee K."/>
            <person name="Lim J.Y."/>
            <person name="Hwang I."/>
        </authorList>
    </citation>
    <scope>NUCLEOTIDE SEQUENCE [LARGE SCALE GENOMIC DNA]</scope>
    <source>
        <strain evidence="12 14">TT13</strain>
    </source>
</reference>
<keyword evidence="13" id="KW-1185">Reference proteome</keyword>
<evidence type="ECO:0000313" key="12">
    <source>
        <dbReference type="EMBL" id="ATQ56328.1"/>
    </source>
</evidence>
<dbReference type="EMBL" id="CP024422">
    <property type="protein sequence ID" value="ATQ56328.1"/>
    <property type="molecule type" value="Genomic_DNA"/>
</dbReference>
<dbReference type="RefSeq" id="WP_080622132.1">
    <property type="nucleotide sequence ID" value="NZ_CAJGAB010000001.1"/>
</dbReference>
<comment type="similarity">
    <text evidence="8 9">Belongs to the TRAP transporter small permease family.</text>
</comment>
<evidence type="ECO:0000256" key="1">
    <source>
        <dbReference type="ARBA" id="ARBA00004429"/>
    </source>
</evidence>
<evidence type="ECO:0000256" key="4">
    <source>
        <dbReference type="ARBA" id="ARBA00022519"/>
    </source>
</evidence>
<feature type="transmembrane region" description="Helical" evidence="9">
    <location>
        <begin position="148"/>
        <end position="165"/>
    </location>
</feature>
<dbReference type="GeneID" id="78898234"/>
<protein>
    <recommendedName>
        <fullName evidence="9">TRAP transporter small permease protein</fullName>
    </recommendedName>
</protein>
<dbReference type="GO" id="GO:0005886">
    <property type="term" value="C:plasma membrane"/>
    <property type="evidence" value="ECO:0007669"/>
    <property type="project" value="UniProtKB-SubCell"/>
</dbReference>
<dbReference type="InterPro" id="IPR055348">
    <property type="entry name" value="DctQ"/>
</dbReference>
<evidence type="ECO:0000313" key="11">
    <source>
        <dbReference type="EMBL" id="ARC37653.1"/>
    </source>
</evidence>
<keyword evidence="3" id="KW-1003">Cell membrane</keyword>
<evidence type="ECO:0000256" key="5">
    <source>
        <dbReference type="ARBA" id="ARBA00022692"/>
    </source>
</evidence>
<feature type="transmembrane region" description="Helical" evidence="9">
    <location>
        <begin position="68"/>
        <end position="88"/>
    </location>
</feature>
<proteinExistence type="inferred from homology"/>
<keyword evidence="7 9" id="KW-0472">Membrane</keyword>
<dbReference type="EMBL" id="CP020442">
    <property type="protein sequence ID" value="ARC37653.1"/>
    <property type="molecule type" value="Genomic_DNA"/>
</dbReference>
<comment type="function">
    <text evidence="9">Part of the tripartite ATP-independent periplasmic (TRAP) transport system.</text>
</comment>